<feature type="transmembrane region" description="Helical" evidence="1">
    <location>
        <begin position="20"/>
        <end position="38"/>
    </location>
</feature>
<evidence type="ECO:0000313" key="2">
    <source>
        <dbReference type="EMBL" id="MCR6096398.1"/>
    </source>
</evidence>
<organism evidence="2 3">
    <name type="scientific">Salipaludibacillus agaradhaerens</name>
    <name type="common">Bacillus agaradhaerens</name>
    <dbReference type="NCBI Taxonomy" id="76935"/>
    <lineage>
        <taxon>Bacteria</taxon>
        <taxon>Bacillati</taxon>
        <taxon>Bacillota</taxon>
        <taxon>Bacilli</taxon>
        <taxon>Bacillales</taxon>
        <taxon>Bacillaceae</taxon>
    </lineage>
</organism>
<dbReference type="Proteomes" id="UP001057753">
    <property type="component" value="Unassembled WGS sequence"/>
</dbReference>
<keyword evidence="3" id="KW-1185">Reference proteome</keyword>
<keyword evidence="1" id="KW-0472">Membrane</keyword>
<dbReference type="EMBL" id="JABXYM010000001">
    <property type="protein sequence ID" value="MCR6096398.1"/>
    <property type="molecule type" value="Genomic_DNA"/>
</dbReference>
<sequence>MESPSAKQELTSLDSNHRSFSFIAILSAGMLVFTAFSFYQDWDITLFSFVLTIILSLVGIIDTVEKNKVGKRLSLLVLFLCLAAIILPVILLILFTMAIGQ</sequence>
<evidence type="ECO:0000313" key="3">
    <source>
        <dbReference type="Proteomes" id="UP001057753"/>
    </source>
</evidence>
<dbReference type="AlphaFoldDB" id="A0A9Q4B116"/>
<comment type="caution">
    <text evidence="2">The sequence shown here is derived from an EMBL/GenBank/DDBJ whole genome shotgun (WGS) entry which is preliminary data.</text>
</comment>
<reference evidence="2" key="1">
    <citation type="submission" date="2020-06" db="EMBL/GenBank/DDBJ databases">
        <title>Insight into the genomes of haloalkaliphilic bacilli from Kenyan soda lakes.</title>
        <authorList>
            <person name="Mwirichia R."/>
            <person name="Villamizar G.C."/>
            <person name="Poehlein A."/>
            <person name="Mugweru J."/>
            <person name="Kipnyargis A."/>
            <person name="Kiplimo D."/>
            <person name="Orwa P."/>
            <person name="Daniel R."/>
        </authorList>
    </citation>
    <scope>NUCLEOTIDE SEQUENCE</scope>
    <source>
        <strain evidence="2">B1096_S55</strain>
    </source>
</reference>
<evidence type="ECO:0000256" key="1">
    <source>
        <dbReference type="SAM" id="Phobius"/>
    </source>
</evidence>
<dbReference type="RefSeq" id="WP_257821014.1">
    <property type="nucleotide sequence ID" value="NZ_JABXYM010000001.1"/>
</dbReference>
<keyword evidence="1" id="KW-1133">Transmembrane helix</keyword>
<feature type="transmembrane region" description="Helical" evidence="1">
    <location>
        <begin position="44"/>
        <end position="61"/>
    </location>
</feature>
<proteinExistence type="predicted"/>
<protein>
    <submittedName>
        <fullName evidence="2">Uncharacterized protein</fullName>
    </submittedName>
</protein>
<feature type="transmembrane region" description="Helical" evidence="1">
    <location>
        <begin position="73"/>
        <end position="99"/>
    </location>
</feature>
<gene>
    <name evidence="2" type="ORF">HXA33_07520</name>
</gene>
<accession>A0A9Q4B116</accession>
<keyword evidence="1" id="KW-0812">Transmembrane</keyword>
<name>A0A9Q4B116_SALAG</name>